<evidence type="ECO:0000259" key="4">
    <source>
        <dbReference type="PROSITE" id="PS51071"/>
    </source>
</evidence>
<dbReference type="PANTHER" id="PTHR30514:SF18">
    <property type="entry name" value="RPIR-FAMILY TRANSCRIPTIONAL REGULATOR"/>
    <property type="match status" value="1"/>
</dbReference>
<dbReference type="EMBL" id="CP132508">
    <property type="protein sequence ID" value="WPD18073.1"/>
    <property type="molecule type" value="Genomic_DNA"/>
</dbReference>
<evidence type="ECO:0000256" key="1">
    <source>
        <dbReference type="ARBA" id="ARBA00023015"/>
    </source>
</evidence>
<keyword evidence="7" id="KW-1185">Reference proteome</keyword>
<dbReference type="InterPro" id="IPR035472">
    <property type="entry name" value="RpiR-like_SIS"/>
</dbReference>
<dbReference type="SUPFAM" id="SSF46689">
    <property type="entry name" value="Homeodomain-like"/>
    <property type="match status" value="1"/>
</dbReference>
<evidence type="ECO:0000256" key="2">
    <source>
        <dbReference type="ARBA" id="ARBA00023125"/>
    </source>
</evidence>
<protein>
    <submittedName>
        <fullName evidence="6">MurR/RpiR family transcriptional regulator</fullName>
    </submittedName>
</protein>
<dbReference type="Gene3D" id="1.10.10.10">
    <property type="entry name" value="Winged helix-like DNA-binding domain superfamily/Winged helix DNA-binding domain"/>
    <property type="match status" value="1"/>
</dbReference>
<accession>A0ABZ0QKQ1</accession>
<keyword evidence="2" id="KW-0238">DNA-binding</keyword>
<feature type="domain" description="SIS" evidence="5">
    <location>
        <begin position="125"/>
        <end position="263"/>
    </location>
</feature>
<evidence type="ECO:0000313" key="7">
    <source>
        <dbReference type="Proteomes" id="UP001304683"/>
    </source>
</evidence>
<dbReference type="InterPro" id="IPR046348">
    <property type="entry name" value="SIS_dom_sf"/>
</dbReference>
<gene>
    <name evidence="6" type="ORF">Q5761_06660</name>
</gene>
<dbReference type="SUPFAM" id="SSF53697">
    <property type="entry name" value="SIS domain"/>
    <property type="match status" value="1"/>
</dbReference>
<dbReference type="RefSeq" id="WP_135225555.1">
    <property type="nucleotide sequence ID" value="NZ_CP132508.1"/>
</dbReference>
<dbReference type="PROSITE" id="PS51071">
    <property type="entry name" value="HTH_RPIR"/>
    <property type="match status" value="1"/>
</dbReference>
<dbReference type="Pfam" id="PF01418">
    <property type="entry name" value="HTH_6"/>
    <property type="match status" value="1"/>
</dbReference>
<dbReference type="InterPro" id="IPR000281">
    <property type="entry name" value="HTH_RpiR"/>
</dbReference>
<dbReference type="InterPro" id="IPR009057">
    <property type="entry name" value="Homeodomain-like_sf"/>
</dbReference>
<sequence length="302" mass="32999">MASFAERLRKQAGRLSRAQRQLAEFILQNEPRAAFMTAARLGAAVGVSESTVVRFAIALGYSGYPELQRDLQEELRARLSAADRLVLAEERGERAETILDTVLRTDMENIRAALASLPRDRFGEAVTALQGARTIYVVGHRSAAALAHYLGYYLQLMLRNARTLTQAGTVLEELMAVGPEDVVVGITFPRYARATADAFRLAARRGARTILITDSVVSPLVEDARIVLPARSESPSFADSLVAPLSLINALITAVALAQPDRVRAALRELEDIWDRQGTYLKEERRSDRIAAPGDAEGEGSP</sequence>
<keyword evidence="1" id="KW-0805">Transcription regulation</keyword>
<feature type="domain" description="HTH rpiR-type" evidence="4">
    <location>
        <begin position="2"/>
        <end position="78"/>
    </location>
</feature>
<proteinExistence type="predicted"/>
<dbReference type="CDD" id="cd05013">
    <property type="entry name" value="SIS_RpiR"/>
    <property type="match status" value="1"/>
</dbReference>
<keyword evidence="3" id="KW-0804">Transcription</keyword>
<dbReference type="Proteomes" id="UP001304683">
    <property type="component" value="Chromosome"/>
</dbReference>
<reference evidence="6 7" key="1">
    <citation type="submission" date="2023-08" db="EMBL/GenBank/DDBJ databases">
        <title>Genome sequence of Thermaerobacter compostii strain Ins1, a spore-forming filamentous bacterium isolated from a deep geothermal reservoir.</title>
        <authorList>
            <person name="Bregnard D."/>
            <person name="Gonzalez D."/>
            <person name="Junier P."/>
        </authorList>
    </citation>
    <scope>NUCLEOTIDE SEQUENCE [LARGE SCALE GENOMIC DNA]</scope>
    <source>
        <strain evidence="6 7">Ins1</strain>
    </source>
</reference>
<dbReference type="PROSITE" id="PS51464">
    <property type="entry name" value="SIS"/>
    <property type="match status" value="1"/>
</dbReference>
<evidence type="ECO:0000313" key="6">
    <source>
        <dbReference type="EMBL" id="WPD18073.1"/>
    </source>
</evidence>
<dbReference type="Pfam" id="PF01380">
    <property type="entry name" value="SIS"/>
    <property type="match status" value="1"/>
</dbReference>
<dbReference type="PANTHER" id="PTHR30514">
    <property type="entry name" value="GLUCOKINASE"/>
    <property type="match status" value="1"/>
</dbReference>
<name>A0ABZ0QKQ1_9FIRM</name>
<organism evidence="6 7">
    <name type="scientific">Thermaerobacter composti</name>
    <dbReference type="NCBI Taxonomy" id="554949"/>
    <lineage>
        <taxon>Bacteria</taxon>
        <taxon>Bacillati</taxon>
        <taxon>Bacillota</taxon>
        <taxon>Clostridia</taxon>
        <taxon>Eubacteriales</taxon>
        <taxon>Clostridiales Family XVII. Incertae Sedis</taxon>
        <taxon>Thermaerobacter</taxon>
    </lineage>
</organism>
<dbReference type="InterPro" id="IPR036388">
    <property type="entry name" value="WH-like_DNA-bd_sf"/>
</dbReference>
<dbReference type="InterPro" id="IPR001347">
    <property type="entry name" value="SIS_dom"/>
</dbReference>
<dbReference type="InterPro" id="IPR047640">
    <property type="entry name" value="RpiR-like"/>
</dbReference>
<evidence type="ECO:0000259" key="5">
    <source>
        <dbReference type="PROSITE" id="PS51464"/>
    </source>
</evidence>
<dbReference type="Gene3D" id="3.40.50.10490">
    <property type="entry name" value="Glucose-6-phosphate isomerase like protein, domain 1"/>
    <property type="match status" value="1"/>
</dbReference>
<evidence type="ECO:0000256" key="3">
    <source>
        <dbReference type="ARBA" id="ARBA00023163"/>
    </source>
</evidence>